<dbReference type="HOGENOM" id="CLU_005126_7_1_9"/>
<evidence type="ECO:0000256" key="7">
    <source>
        <dbReference type="ARBA" id="ARBA00023053"/>
    </source>
</evidence>
<feature type="transmembrane region" description="Helical" evidence="11">
    <location>
        <begin position="229"/>
        <end position="258"/>
    </location>
</feature>
<feature type="transmembrane region" description="Helical" evidence="11">
    <location>
        <begin position="186"/>
        <end position="208"/>
    </location>
</feature>
<keyword evidence="6 11" id="KW-1133">Transmembrane helix</keyword>
<keyword evidence="9 11" id="KW-0472">Membrane</keyword>
<evidence type="ECO:0000256" key="2">
    <source>
        <dbReference type="ARBA" id="ARBA00005551"/>
    </source>
</evidence>
<gene>
    <name evidence="13" type="ORF">HMP0721_1401</name>
</gene>
<evidence type="ECO:0000256" key="9">
    <source>
        <dbReference type="ARBA" id="ARBA00023136"/>
    </source>
</evidence>
<evidence type="ECO:0000256" key="4">
    <source>
        <dbReference type="ARBA" id="ARBA00022449"/>
    </source>
</evidence>
<feature type="transmembrane region" description="Helical" evidence="11">
    <location>
        <begin position="88"/>
        <end position="109"/>
    </location>
</feature>
<accession>E6MHB6</accession>
<reference evidence="13 14" key="1">
    <citation type="submission" date="2010-12" db="EMBL/GenBank/DDBJ databases">
        <authorList>
            <person name="Muzny D."/>
            <person name="Qin X."/>
            <person name="Deng J."/>
            <person name="Jiang H."/>
            <person name="Liu Y."/>
            <person name="Qu J."/>
            <person name="Song X.-Z."/>
            <person name="Zhang L."/>
            <person name="Thornton R."/>
            <person name="Coyle M."/>
            <person name="Francisco L."/>
            <person name="Jackson L."/>
            <person name="Javaid M."/>
            <person name="Korchina V."/>
            <person name="Kovar C."/>
            <person name="Mata R."/>
            <person name="Mathew T."/>
            <person name="Ngo R."/>
            <person name="Nguyen L."/>
            <person name="Nguyen N."/>
            <person name="Okwuonu G."/>
            <person name="Ongeri F."/>
            <person name="Pham C."/>
            <person name="Simmons D."/>
            <person name="Wilczek-Boney K."/>
            <person name="Hale W."/>
            <person name="Jakkamsetti A."/>
            <person name="Pham P."/>
            <person name="Ruth R."/>
            <person name="San Lucas F."/>
            <person name="Warren J."/>
            <person name="Zhang J."/>
            <person name="Zhao Z."/>
            <person name="Zhou C."/>
            <person name="Zhu D."/>
            <person name="Lee S."/>
            <person name="Bess C."/>
            <person name="Blankenburg K."/>
            <person name="Forbes L."/>
            <person name="Fu Q."/>
            <person name="Gubbala S."/>
            <person name="Hirani K."/>
            <person name="Jayaseelan J.C."/>
            <person name="Lara F."/>
            <person name="Munidasa M."/>
            <person name="Palculict T."/>
            <person name="Patil S."/>
            <person name="Pu L.-L."/>
            <person name="Saada N."/>
            <person name="Tang L."/>
            <person name="Weissenberger G."/>
            <person name="Zhu Y."/>
            <person name="Hemphill L."/>
            <person name="Shang Y."/>
            <person name="Youmans B."/>
            <person name="Ayvaz T."/>
            <person name="Ross M."/>
            <person name="Santibanez J."/>
            <person name="Aqrawi P."/>
            <person name="Gross S."/>
            <person name="Joshi V."/>
            <person name="Fowler G."/>
            <person name="Nazareth L."/>
            <person name="Reid J."/>
            <person name="Worley K."/>
            <person name="Petrosino J."/>
            <person name="Highlander S."/>
            <person name="Gibbs R."/>
        </authorList>
    </citation>
    <scope>NUCLEOTIDE SEQUENCE [LARGE SCALE GENOMIC DNA]</scope>
    <source>
        <strain evidence="13 14">ATCC 23263</strain>
    </source>
</reference>
<dbReference type="Proteomes" id="UP000004754">
    <property type="component" value="Unassembled WGS sequence"/>
</dbReference>
<keyword evidence="10" id="KW-0739">Sodium transport</keyword>
<evidence type="ECO:0000256" key="8">
    <source>
        <dbReference type="ARBA" id="ARBA00023065"/>
    </source>
</evidence>
<evidence type="ECO:0000256" key="5">
    <source>
        <dbReference type="ARBA" id="ARBA00022692"/>
    </source>
</evidence>
<feature type="transmembrane region" description="Helical" evidence="11">
    <location>
        <begin position="365"/>
        <end position="384"/>
    </location>
</feature>
<dbReference type="PANTHER" id="PTHR43562">
    <property type="entry name" value="NAPA-TYPE SODIUM/HYDROGEN ANTIPORTER"/>
    <property type="match status" value="1"/>
</dbReference>
<feature type="transmembrane region" description="Helical" evidence="11">
    <location>
        <begin position="301"/>
        <end position="326"/>
    </location>
</feature>
<keyword evidence="8" id="KW-0406">Ion transport</keyword>
<evidence type="ECO:0000256" key="11">
    <source>
        <dbReference type="SAM" id="Phobius"/>
    </source>
</evidence>
<keyword evidence="14" id="KW-1185">Reference proteome</keyword>
<evidence type="ECO:0000256" key="10">
    <source>
        <dbReference type="ARBA" id="ARBA00023201"/>
    </source>
</evidence>
<comment type="subcellular location">
    <subcellularLocation>
        <location evidence="1">Membrane</location>
        <topology evidence="1">Multi-pass membrane protein</topology>
    </subcellularLocation>
</comment>
<name>E6MHB6_9FIRM</name>
<feature type="transmembrane region" description="Helical" evidence="11">
    <location>
        <begin position="31"/>
        <end position="50"/>
    </location>
</feature>
<sequence length="457" mass="49346">MESYKFLLDLALILLSTKLLGLLTRRIQMPQVVGALLAGLILGPAMLNVISQTNFIKDSAEIGVIVLMFTAGMETDVNELKKSGKASFVIALIGVIVPLIGGYLVAAYFNRGMASGLHASLFLQNIFIGVILTATSVSITVETLKEIGKLKTHSGNAILGAAIIDDILGIIALTIVTSMADSSVSLGIVMLKIVGFFIFAGVVGFLFLKFYRWWTGHSEKGLRRHSIIAFVFCLLLSFCAEQFFGVADITGAFVAGLVLSMTEKRAYLASRFDTLSNLYLSPIFFASIGLSVVLPGMDSRIIWFSVILVLVAIVTKIVGCGMGALVCGYRKYQSLRIGVGMISRGEVALIVASKGQALGFISSHFIGPVVLVVIITTIVTPIMLKTVFMRTMKYTPQMVRARAVAAEAAVDPSVVDPDAVDRENVFAKTYEKVGELEDNGMFRDEHHVSPHSKKKST</sequence>
<dbReference type="eggNOG" id="COG0475">
    <property type="taxonomic scope" value="Bacteria"/>
</dbReference>
<dbReference type="RefSeq" id="WP_006598823.1">
    <property type="nucleotide sequence ID" value="NZ_GL622359.1"/>
</dbReference>
<evidence type="ECO:0000256" key="6">
    <source>
        <dbReference type="ARBA" id="ARBA00022989"/>
    </source>
</evidence>
<dbReference type="GO" id="GO:0016020">
    <property type="term" value="C:membrane"/>
    <property type="evidence" value="ECO:0007669"/>
    <property type="project" value="UniProtKB-SubCell"/>
</dbReference>
<dbReference type="AlphaFoldDB" id="E6MHB6"/>
<evidence type="ECO:0000256" key="1">
    <source>
        <dbReference type="ARBA" id="ARBA00004141"/>
    </source>
</evidence>
<keyword evidence="7" id="KW-0915">Sodium</keyword>
<dbReference type="GO" id="GO:0006814">
    <property type="term" value="P:sodium ion transport"/>
    <property type="evidence" value="ECO:0007669"/>
    <property type="project" value="UniProtKB-KW"/>
</dbReference>
<protein>
    <submittedName>
        <fullName evidence="13">Transporter, CPA2 family</fullName>
    </submittedName>
</protein>
<proteinExistence type="inferred from homology"/>
<dbReference type="InterPro" id="IPR038770">
    <property type="entry name" value="Na+/solute_symporter_sf"/>
</dbReference>
<dbReference type="EMBL" id="AEQN01000017">
    <property type="protein sequence ID" value="EFV01480.1"/>
    <property type="molecule type" value="Genomic_DNA"/>
</dbReference>
<feature type="transmembrane region" description="Helical" evidence="11">
    <location>
        <begin position="156"/>
        <end position="180"/>
    </location>
</feature>
<keyword evidence="3" id="KW-0813">Transport</keyword>
<evidence type="ECO:0000256" key="3">
    <source>
        <dbReference type="ARBA" id="ARBA00022448"/>
    </source>
</evidence>
<feature type="transmembrane region" description="Helical" evidence="11">
    <location>
        <begin position="121"/>
        <end position="144"/>
    </location>
</feature>
<dbReference type="InterPro" id="IPR006153">
    <property type="entry name" value="Cation/H_exchanger_TM"/>
</dbReference>
<comment type="similarity">
    <text evidence="2">Belongs to the monovalent cation:proton antiporter 2 (CPA2) transporter (TC 2.A.37) family.</text>
</comment>
<feature type="domain" description="Cation/H+ exchanger transmembrane" evidence="12">
    <location>
        <begin position="16"/>
        <end position="389"/>
    </location>
</feature>
<organism evidence="13 14">
    <name type="scientific">Pseudoramibacter alactolyticus ATCC 23263</name>
    <dbReference type="NCBI Taxonomy" id="887929"/>
    <lineage>
        <taxon>Bacteria</taxon>
        <taxon>Bacillati</taxon>
        <taxon>Bacillota</taxon>
        <taxon>Clostridia</taxon>
        <taxon>Eubacteriales</taxon>
        <taxon>Eubacteriaceae</taxon>
        <taxon>Pseudoramibacter</taxon>
    </lineage>
</organism>
<keyword evidence="5 11" id="KW-0812">Transmembrane</keyword>
<evidence type="ECO:0000259" key="12">
    <source>
        <dbReference type="Pfam" id="PF00999"/>
    </source>
</evidence>
<dbReference type="GO" id="GO:0015297">
    <property type="term" value="F:antiporter activity"/>
    <property type="evidence" value="ECO:0007669"/>
    <property type="project" value="UniProtKB-KW"/>
</dbReference>
<dbReference type="Gene3D" id="1.20.1530.20">
    <property type="match status" value="1"/>
</dbReference>
<dbReference type="PANTHER" id="PTHR43562:SF3">
    <property type="entry name" value="SODIUM ION_PROTON EXCHANGER (EUROFUNG)"/>
    <property type="match status" value="1"/>
</dbReference>
<comment type="caution">
    <text evidence="13">The sequence shown here is derived from an EMBL/GenBank/DDBJ whole genome shotgun (WGS) entry which is preliminary data.</text>
</comment>
<dbReference type="OrthoDB" id="9793589at2"/>
<evidence type="ECO:0000313" key="13">
    <source>
        <dbReference type="EMBL" id="EFV01480.1"/>
    </source>
</evidence>
<dbReference type="Pfam" id="PF00999">
    <property type="entry name" value="Na_H_Exchanger"/>
    <property type="match status" value="1"/>
</dbReference>
<evidence type="ECO:0000313" key="14">
    <source>
        <dbReference type="Proteomes" id="UP000004754"/>
    </source>
</evidence>
<keyword evidence="4" id="KW-0050">Antiport</keyword>
<feature type="transmembrane region" description="Helical" evidence="11">
    <location>
        <begin position="278"/>
        <end position="294"/>
    </location>
</feature>
<dbReference type="STRING" id="887929.HMP0721_1401"/>
<dbReference type="GO" id="GO:1902600">
    <property type="term" value="P:proton transmembrane transport"/>
    <property type="evidence" value="ECO:0007669"/>
    <property type="project" value="InterPro"/>
</dbReference>